<dbReference type="PANTHER" id="PTHR37422:SF17">
    <property type="entry name" value="O-ANTIGEN LIGASE"/>
    <property type="match status" value="1"/>
</dbReference>
<feature type="transmembrane region" description="Helical" evidence="5">
    <location>
        <begin position="226"/>
        <end position="244"/>
    </location>
</feature>
<evidence type="ECO:0000256" key="3">
    <source>
        <dbReference type="ARBA" id="ARBA00022989"/>
    </source>
</evidence>
<protein>
    <submittedName>
        <fullName evidence="7">O-antigen ligase family protein</fullName>
    </submittedName>
</protein>
<feature type="transmembrane region" description="Helical" evidence="5">
    <location>
        <begin position="203"/>
        <end position="220"/>
    </location>
</feature>
<feature type="domain" description="O-antigen ligase-related" evidence="6">
    <location>
        <begin position="211"/>
        <end position="356"/>
    </location>
</feature>
<comment type="caution">
    <text evidence="7">The sequence shown here is derived from an EMBL/GenBank/DDBJ whole genome shotgun (WGS) entry which is preliminary data.</text>
</comment>
<feature type="transmembrane region" description="Helical" evidence="5">
    <location>
        <begin position="344"/>
        <end position="365"/>
    </location>
</feature>
<keyword evidence="2 5" id="KW-0812">Transmembrane</keyword>
<dbReference type="GO" id="GO:0016874">
    <property type="term" value="F:ligase activity"/>
    <property type="evidence" value="ECO:0007669"/>
    <property type="project" value="UniProtKB-KW"/>
</dbReference>
<sequence length="435" mass="47011">MTDGGPWRAFDEPLRRFAGSEQFADALALAIMGTAFGAFAIIQVIGWPGLVGALGALVVLASVSFVGRRDRVEWHGLLPISLIVFVGWCAVSGLWSANPGTTLASALYQWSWAFLAIYLALVRDTGQLVRTVGDVLRFLLSFSMALEVFSGLLSTQPVHYLGVSGTIAHGGPIEGIFGTRNALALVSVIALVTFFVEWRTRSVRRGTAAYSLVIAAASAALSKSPVAVVVLVLVAASALFLWLLRSIRHERARFSVQIVLAGVTVAAGIAAWILRDSIIALLDARSTLLVRHELWIHMWVLSKERPLTGWGWTGLWHGQELPYNIINALSTVPHPNGLNAYLDVLLQLGIAGVLIFGVLTVLALGRSWLVASNLPHVIHIWTPLVLITLLATSAAESSILVDYGWVLLVICTVNAAQNMSWRSALPRATRPLRAR</sequence>
<evidence type="ECO:0000256" key="5">
    <source>
        <dbReference type="SAM" id="Phobius"/>
    </source>
</evidence>
<proteinExistence type="predicted"/>
<keyword evidence="8" id="KW-1185">Reference proteome</keyword>
<evidence type="ECO:0000256" key="2">
    <source>
        <dbReference type="ARBA" id="ARBA00022692"/>
    </source>
</evidence>
<feature type="transmembrane region" description="Helical" evidence="5">
    <location>
        <begin position="175"/>
        <end position="196"/>
    </location>
</feature>
<gene>
    <name evidence="7" type="ORF">ACFOYW_09230</name>
</gene>
<evidence type="ECO:0000256" key="4">
    <source>
        <dbReference type="ARBA" id="ARBA00023136"/>
    </source>
</evidence>
<organism evidence="7 8">
    <name type="scientific">Gryllotalpicola reticulitermitis</name>
    <dbReference type="NCBI Taxonomy" id="1184153"/>
    <lineage>
        <taxon>Bacteria</taxon>
        <taxon>Bacillati</taxon>
        <taxon>Actinomycetota</taxon>
        <taxon>Actinomycetes</taxon>
        <taxon>Micrococcales</taxon>
        <taxon>Microbacteriaceae</taxon>
        <taxon>Gryllotalpicola</taxon>
    </lineage>
</organism>
<feature type="transmembrane region" description="Helical" evidence="5">
    <location>
        <begin position="107"/>
        <end position="123"/>
    </location>
</feature>
<name>A0ABV8Q5E3_9MICO</name>
<reference evidence="8" key="1">
    <citation type="journal article" date="2019" name="Int. J. Syst. Evol. Microbiol.">
        <title>The Global Catalogue of Microorganisms (GCM) 10K type strain sequencing project: providing services to taxonomists for standard genome sequencing and annotation.</title>
        <authorList>
            <consortium name="The Broad Institute Genomics Platform"/>
            <consortium name="The Broad Institute Genome Sequencing Center for Infectious Disease"/>
            <person name="Wu L."/>
            <person name="Ma J."/>
        </authorList>
    </citation>
    <scope>NUCLEOTIDE SEQUENCE [LARGE SCALE GENOMIC DNA]</scope>
    <source>
        <strain evidence="8">CGMCC 1.10363</strain>
    </source>
</reference>
<keyword evidence="7" id="KW-0436">Ligase</keyword>
<dbReference type="InterPro" id="IPR007016">
    <property type="entry name" value="O-antigen_ligase-rel_domated"/>
</dbReference>
<feature type="transmembrane region" description="Helical" evidence="5">
    <location>
        <begin position="135"/>
        <end position="155"/>
    </location>
</feature>
<feature type="transmembrane region" description="Helical" evidence="5">
    <location>
        <begin position="23"/>
        <end position="44"/>
    </location>
</feature>
<feature type="transmembrane region" description="Helical" evidence="5">
    <location>
        <begin position="256"/>
        <end position="274"/>
    </location>
</feature>
<dbReference type="EMBL" id="JBHSCN010000005">
    <property type="protein sequence ID" value="MFC4243556.1"/>
    <property type="molecule type" value="Genomic_DNA"/>
</dbReference>
<feature type="transmembrane region" description="Helical" evidence="5">
    <location>
        <begin position="405"/>
        <end position="425"/>
    </location>
</feature>
<keyword evidence="4 5" id="KW-0472">Membrane</keyword>
<dbReference type="Pfam" id="PF04932">
    <property type="entry name" value="Wzy_C"/>
    <property type="match status" value="1"/>
</dbReference>
<dbReference type="PANTHER" id="PTHR37422">
    <property type="entry name" value="TEICHURONIC ACID BIOSYNTHESIS PROTEIN TUAE"/>
    <property type="match status" value="1"/>
</dbReference>
<comment type="subcellular location">
    <subcellularLocation>
        <location evidence="1">Membrane</location>
        <topology evidence="1">Multi-pass membrane protein</topology>
    </subcellularLocation>
</comment>
<keyword evidence="3 5" id="KW-1133">Transmembrane helix</keyword>
<dbReference type="Proteomes" id="UP001595900">
    <property type="component" value="Unassembled WGS sequence"/>
</dbReference>
<evidence type="ECO:0000313" key="7">
    <source>
        <dbReference type="EMBL" id="MFC4243556.1"/>
    </source>
</evidence>
<feature type="transmembrane region" description="Helical" evidence="5">
    <location>
        <begin position="377"/>
        <end position="399"/>
    </location>
</feature>
<evidence type="ECO:0000256" key="1">
    <source>
        <dbReference type="ARBA" id="ARBA00004141"/>
    </source>
</evidence>
<accession>A0ABV8Q5E3</accession>
<evidence type="ECO:0000313" key="8">
    <source>
        <dbReference type="Proteomes" id="UP001595900"/>
    </source>
</evidence>
<feature type="transmembrane region" description="Helical" evidence="5">
    <location>
        <begin position="74"/>
        <end position="95"/>
    </location>
</feature>
<evidence type="ECO:0000259" key="6">
    <source>
        <dbReference type="Pfam" id="PF04932"/>
    </source>
</evidence>
<dbReference type="InterPro" id="IPR051533">
    <property type="entry name" value="WaaL-like"/>
</dbReference>
<dbReference type="RefSeq" id="WP_390228637.1">
    <property type="nucleotide sequence ID" value="NZ_JBHSCN010000005.1"/>
</dbReference>
<feature type="transmembrane region" description="Helical" evidence="5">
    <location>
        <begin position="50"/>
        <end position="67"/>
    </location>
</feature>